<reference evidence="1 2" key="1">
    <citation type="submission" date="2019-03" db="EMBL/GenBank/DDBJ databases">
        <title>Genomic Encyclopedia of Type Strains, Phase IV (KMG-IV): sequencing the most valuable type-strain genomes for metagenomic binning, comparative biology and taxonomic classification.</title>
        <authorList>
            <person name="Goeker M."/>
        </authorList>
    </citation>
    <scope>NUCLEOTIDE SEQUENCE [LARGE SCALE GENOMIC DNA]</scope>
    <source>
        <strain evidence="1 2">DSM 23917</strain>
    </source>
</reference>
<dbReference type="RefSeq" id="WP_131925628.1">
    <property type="nucleotide sequence ID" value="NZ_SLXB01000005.1"/>
</dbReference>
<name>A0A4R2M8W8_9BACE</name>
<protein>
    <submittedName>
        <fullName evidence="1">Uncharacterized protein</fullName>
    </submittedName>
</protein>
<sequence>MTAQVRERLIYNNEEYSLATEPLSPYLAKHKIEFPSTTTACWRGYCGKWLIENNKLYLIDLKANSGKFLFDGRTVGIDYLFPGQNKVFADWYSGEIRIPYGEMMQYVHQGYASLYEKELFLTVESGVIVDESEIDNTHFYNDKKGMKKRNQADIFEAIFGVKPLRSTRAKNQKKKSWFKKACERLCRLWRIK</sequence>
<gene>
    <name evidence="1" type="ORF">EV202_10538</name>
</gene>
<proteinExistence type="predicted"/>
<organism evidence="1 2">
    <name type="scientific">Prevotella heparinolytica</name>
    <dbReference type="NCBI Taxonomy" id="28113"/>
    <lineage>
        <taxon>Bacteria</taxon>
        <taxon>Pseudomonadati</taxon>
        <taxon>Bacteroidota</taxon>
        <taxon>Bacteroidia</taxon>
        <taxon>Bacteroidales</taxon>
        <taxon>Bacteroidaceae</taxon>
        <taxon>Bacteroides</taxon>
    </lineage>
</organism>
<dbReference type="AlphaFoldDB" id="A0A4R2M8W8"/>
<accession>A0A4R2M8W8</accession>
<comment type="caution">
    <text evidence="1">The sequence shown here is derived from an EMBL/GenBank/DDBJ whole genome shotgun (WGS) entry which is preliminary data.</text>
</comment>
<evidence type="ECO:0000313" key="1">
    <source>
        <dbReference type="EMBL" id="TCO94339.1"/>
    </source>
</evidence>
<evidence type="ECO:0000313" key="2">
    <source>
        <dbReference type="Proteomes" id="UP000295600"/>
    </source>
</evidence>
<dbReference type="Proteomes" id="UP000295600">
    <property type="component" value="Unassembled WGS sequence"/>
</dbReference>
<dbReference type="EMBL" id="SLXB01000005">
    <property type="protein sequence ID" value="TCO94339.1"/>
    <property type="molecule type" value="Genomic_DNA"/>
</dbReference>